<evidence type="ECO:0000259" key="6">
    <source>
        <dbReference type="Pfam" id="PF08281"/>
    </source>
</evidence>
<dbReference type="RefSeq" id="WP_166035737.1">
    <property type="nucleotide sequence ID" value="NZ_CP049887.1"/>
</dbReference>
<evidence type="ECO:0000256" key="4">
    <source>
        <dbReference type="ARBA" id="ARBA00023163"/>
    </source>
</evidence>
<dbReference type="InterPro" id="IPR013249">
    <property type="entry name" value="RNA_pol_sigma70_r4_t2"/>
</dbReference>
<dbReference type="SUPFAM" id="SSF88659">
    <property type="entry name" value="Sigma3 and sigma4 domains of RNA polymerase sigma factors"/>
    <property type="match status" value="1"/>
</dbReference>
<evidence type="ECO:0000256" key="3">
    <source>
        <dbReference type="ARBA" id="ARBA00023082"/>
    </source>
</evidence>
<proteinExistence type="inferred from homology"/>
<dbReference type="NCBIfam" id="TIGR02937">
    <property type="entry name" value="sigma70-ECF"/>
    <property type="match status" value="1"/>
</dbReference>
<gene>
    <name evidence="7" type="ORF">G7082_13560</name>
</gene>
<keyword evidence="4" id="KW-0804">Transcription</keyword>
<evidence type="ECO:0000313" key="8">
    <source>
        <dbReference type="Proteomes" id="UP000501747"/>
    </source>
</evidence>
<dbReference type="Pfam" id="PF08281">
    <property type="entry name" value="Sigma70_r4_2"/>
    <property type="match status" value="1"/>
</dbReference>
<dbReference type="InterPro" id="IPR007627">
    <property type="entry name" value="RNA_pol_sigma70_r2"/>
</dbReference>
<keyword evidence="8" id="KW-1185">Reference proteome</keyword>
<dbReference type="InterPro" id="IPR013324">
    <property type="entry name" value="RNA_pol_sigma_r3/r4-like"/>
</dbReference>
<dbReference type="PANTHER" id="PTHR43133:SF51">
    <property type="entry name" value="RNA POLYMERASE SIGMA FACTOR"/>
    <property type="match status" value="1"/>
</dbReference>
<dbReference type="Proteomes" id="UP000501747">
    <property type="component" value="Chromosome"/>
</dbReference>
<dbReference type="PANTHER" id="PTHR43133">
    <property type="entry name" value="RNA POLYMERASE ECF-TYPE SIGMA FACTO"/>
    <property type="match status" value="1"/>
</dbReference>
<feature type="domain" description="RNA polymerase sigma factor 70 region 4 type 2" evidence="6">
    <location>
        <begin position="101"/>
        <end position="152"/>
    </location>
</feature>
<dbReference type="InterPro" id="IPR013325">
    <property type="entry name" value="RNA_pol_sigma_r2"/>
</dbReference>
<dbReference type="Pfam" id="PF04542">
    <property type="entry name" value="Sigma70_r2"/>
    <property type="match status" value="1"/>
</dbReference>
<dbReference type="GO" id="GO:0016987">
    <property type="term" value="F:sigma factor activity"/>
    <property type="evidence" value="ECO:0007669"/>
    <property type="project" value="UniProtKB-KW"/>
</dbReference>
<dbReference type="CDD" id="cd06171">
    <property type="entry name" value="Sigma70_r4"/>
    <property type="match status" value="1"/>
</dbReference>
<dbReference type="InterPro" id="IPR036388">
    <property type="entry name" value="WH-like_DNA-bd_sf"/>
</dbReference>
<organism evidence="7 8">
    <name type="scientific">Vagococcus hydrophili</name>
    <dbReference type="NCBI Taxonomy" id="2714947"/>
    <lineage>
        <taxon>Bacteria</taxon>
        <taxon>Bacillati</taxon>
        <taxon>Bacillota</taxon>
        <taxon>Bacilli</taxon>
        <taxon>Lactobacillales</taxon>
        <taxon>Enterococcaceae</taxon>
        <taxon>Vagococcus</taxon>
    </lineage>
</organism>
<sequence length="160" mass="18966">MDHLDIDNILETYSDMVYRIAYTQMKSQTDAEDVYQEVFLRLVKNYKKIKSEAHLKHWLIRVTINCCYSQLGSSWNKHKARYEDNQSVLEPSIKRDEELDDLLEACHGLNEKDRMIIHLHYFEGYALQEIADFLEMSLDATKKRLSRARQTLKKEIGGDY</sequence>
<evidence type="ECO:0000256" key="2">
    <source>
        <dbReference type="ARBA" id="ARBA00023015"/>
    </source>
</evidence>
<evidence type="ECO:0000256" key="1">
    <source>
        <dbReference type="ARBA" id="ARBA00010641"/>
    </source>
</evidence>
<keyword evidence="3" id="KW-0731">Sigma factor</keyword>
<evidence type="ECO:0000259" key="5">
    <source>
        <dbReference type="Pfam" id="PF04542"/>
    </source>
</evidence>
<keyword evidence="2" id="KW-0805">Transcription regulation</keyword>
<name>A0A6G8AWU2_9ENTE</name>
<dbReference type="SUPFAM" id="SSF88946">
    <property type="entry name" value="Sigma2 domain of RNA polymerase sigma factors"/>
    <property type="match status" value="1"/>
</dbReference>
<accession>A0A6G8AWU2</accession>
<feature type="domain" description="RNA polymerase sigma-70 region 2" evidence="5">
    <location>
        <begin position="11"/>
        <end position="74"/>
    </location>
</feature>
<dbReference type="GO" id="GO:0006352">
    <property type="term" value="P:DNA-templated transcription initiation"/>
    <property type="evidence" value="ECO:0007669"/>
    <property type="project" value="InterPro"/>
</dbReference>
<dbReference type="Gene3D" id="1.10.1740.10">
    <property type="match status" value="1"/>
</dbReference>
<protein>
    <submittedName>
        <fullName evidence="7">RNA polymerase sigma factor</fullName>
    </submittedName>
</protein>
<dbReference type="GO" id="GO:0003677">
    <property type="term" value="F:DNA binding"/>
    <property type="evidence" value="ECO:0007669"/>
    <property type="project" value="InterPro"/>
</dbReference>
<dbReference type="InterPro" id="IPR039425">
    <property type="entry name" value="RNA_pol_sigma-70-like"/>
</dbReference>
<dbReference type="KEGG" id="vhy:G7082_13560"/>
<dbReference type="EMBL" id="CP049887">
    <property type="protein sequence ID" value="QIL49450.1"/>
    <property type="molecule type" value="Genomic_DNA"/>
</dbReference>
<dbReference type="AlphaFoldDB" id="A0A6G8AWU2"/>
<evidence type="ECO:0000313" key="7">
    <source>
        <dbReference type="EMBL" id="QIL49450.1"/>
    </source>
</evidence>
<comment type="similarity">
    <text evidence="1">Belongs to the sigma-70 factor family. ECF subfamily.</text>
</comment>
<dbReference type="InterPro" id="IPR014284">
    <property type="entry name" value="RNA_pol_sigma-70_dom"/>
</dbReference>
<reference evidence="7 8" key="1">
    <citation type="submission" date="2020-03" db="EMBL/GenBank/DDBJ databases">
        <title>Vagococcus sp. nov., isolated from beetles.</title>
        <authorList>
            <person name="Hyun D.-W."/>
            <person name="Bae J.-W."/>
        </authorList>
    </citation>
    <scope>NUCLEOTIDE SEQUENCE [LARGE SCALE GENOMIC DNA]</scope>
    <source>
        <strain evidence="7 8">HDW17B</strain>
    </source>
</reference>
<dbReference type="Gene3D" id="1.10.10.10">
    <property type="entry name" value="Winged helix-like DNA-binding domain superfamily/Winged helix DNA-binding domain"/>
    <property type="match status" value="1"/>
</dbReference>